<sequence>MTHWPLRFDENKELRKSTIGQTEFDRRFN</sequence>
<proteinExistence type="predicted"/>
<keyword evidence="2" id="KW-1185">Reference proteome</keyword>
<protein>
    <submittedName>
        <fullName evidence="1">Uncharacterized protein</fullName>
    </submittedName>
</protein>
<name>A0A1R3KNT9_9ROSI</name>
<dbReference type="EMBL" id="AWUE01012618">
    <property type="protein sequence ID" value="OMP08757.1"/>
    <property type="molecule type" value="Genomic_DNA"/>
</dbReference>
<dbReference type="Proteomes" id="UP000187203">
    <property type="component" value="Unassembled WGS sequence"/>
</dbReference>
<gene>
    <name evidence="1" type="ORF">COLO4_06136</name>
</gene>
<organism evidence="1 2">
    <name type="scientific">Corchorus olitorius</name>
    <dbReference type="NCBI Taxonomy" id="93759"/>
    <lineage>
        <taxon>Eukaryota</taxon>
        <taxon>Viridiplantae</taxon>
        <taxon>Streptophyta</taxon>
        <taxon>Embryophyta</taxon>
        <taxon>Tracheophyta</taxon>
        <taxon>Spermatophyta</taxon>
        <taxon>Magnoliopsida</taxon>
        <taxon>eudicotyledons</taxon>
        <taxon>Gunneridae</taxon>
        <taxon>Pentapetalae</taxon>
        <taxon>rosids</taxon>
        <taxon>malvids</taxon>
        <taxon>Malvales</taxon>
        <taxon>Malvaceae</taxon>
        <taxon>Grewioideae</taxon>
        <taxon>Apeibeae</taxon>
        <taxon>Corchorus</taxon>
    </lineage>
</organism>
<evidence type="ECO:0000313" key="2">
    <source>
        <dbReference type="Proteomes" id="UP000187203"/>
    </source>
</evidence>
<evidence type="ECO:0000313" key="1">
    <source>
        <dbReference type="EMBL" id="OMP08757.1"/>
    </source>
</evidence>
<dbReference type="AlphaFoldDB" id="A0A1R3KNT9"/>
<comment type="caution">
    <text evidence="1">The sequence shown here is derived from an EMBL/GenBank/DDBJ whole genome shotgun (WGS) entry which is preliminary data.</text>
</comment>
<reference evidence="2" key="1">
    <citation type="submission" date="2013-09" db="EMBL/GenBank/DDBJ databases">
        <title>Corchorus olitorius genome sequencing.</title>
        <authorList>
            <person name="Alam M."/>
            <person name="Haque M.S."/>
            <person name="Islam M.S."/>
            <person name="Emdad E.M."/>
            <person name="Islam M.M."/>
            <person name="Ahmed B."/>
            <person name="Halim A."/>
            <person name="Hossen Q.M.M."/>
            <person name="Hossain M.Z."/>
            <person name="Ahmed R."/>
            <person name="Khan M.M."/>
            <person name="Islam R."/>
            <person name="Rashid M.M."/>
            <person name="Khan S.A."/>
            <person name="Rahman M.S."/>
            <person name="Alam M."/>
            <person name="Yahiya A.S."/>
            <person name="Khan M.S."/>
            <person name="Azam M.S."/>
            <person name="Haque T."/>
            <person name="Lashkar M.Z.H."/>
            <person name="Akhand A.I."/>
            <person name="Morshed G."/>
            <person name="Roy S."/>
            <person name="Uddin K.S."/>
            <person name="Rabeya T."/>
            <person name="Hossain A.S."/>
            <person name="Chowdhury A."/>
            <person name="Snigdha A.R."/>
            <person name="Mortoza M.S."/>
            <person name="Matin S.A."/>
            <person name="Hoque S.M.E."/>
            <person name="Islam M.K."/>
            <person name="Roy D.K."/>
            <person name="Haider R."/>
            <person name="Moosa M.M."/>
            <person name="Elias S.M."/>
            <person name="Hasan A.M."/>
            <person name="Jahan S."/>
            <person name="Shafiuddin M."/>
            <person name="Mahmood N."/>
            <person name="Shommy N.S."/>
        </authorList>
    </citation>
    <scope>NUCLEOTIDE SEQUENCE [LARGE SCALE GENOMIC DNA]</scope>
    <source>
        <strain evidence="2">cv. O-4</strain>
    </source>
</reference>
<accession>A0A1R3KNT9</accession>